<proteinExistence type="inferred from homology"/>
<gene>
    <name evidence="12" type="ORF">LAME_0H18558G</name>
</gene>
<dbReference type="InterPro" id="IPR009027">
    <property type="entry name" value="Ribosomal_bL9/RNase_H1_N"/>
</dbReference>
<dbReference type="OrthoDB" id="407198at2759"/>
<dbReference type="Pfam" id="PF00075">
    <property type="entry name" value="RNase_H"/>
    <property type="match status" value="1"/>
</dbReference>
<protein>
    <recommendedName>
        <fullName evidence="4">ribonuclease H</fullName>
        <ecNumber evidence="4">3.1.26.4</ecNumber>
    </recommendedName>
</protein>
<dbReference type="GO" id="GO:0043137">
    <property type="term" value="P:DNA replication, removal of RNA primer"/>
    <property type="evidence" value="ECO:0007669"/>
    <property type="project" value="TreeGrafter"/>
</dbReference>
<dbReference type="AlphaFoldDB" id="A0A1G4KIW4"/>
<dbReference type="SUPFAM" id="SSF55658">
    <property type="entry name" value="L9 N-domain-like"/>
    <property type="match status" value="2"/>
</dbReference>
<dbReference type="InterPro" id="IPR017067">
    <property type="entry name" value="RNase_H1_euk"/>
</dbReference>
<evidence type="ECO:0000256" key="1">
    <source>
        <dbReference type="ARBA" id="ARBA00000077"/>
    </source>
</evidence>
<comment type="catalytic activity">
    <reaction evidence="1">
        <text>Endonucleolytic cleavage to 5'-phosphomonoester.</text>
        <dbReference type="EC" id="3.1.26.4"/>
    </reaction>
</comment>
<keyword evidence="7" id="KW-0255">Endonuclease</keyword>
<accession>A0A1G4KIW4</accession>
<feature type="compositionally biased region" description="Polar residues" evidence="10">
    <location>
        <begin position="50"/>
        <end position="74"/>
    </location>
</feature>
<evidence type="ECO:0000256" key="9">
    <source>
        <dbReference type="ARBA" id="ARBA00022842"/>
    </source>
</evidence>
<keyword evidence="9" id="KW-0460">Magnesium</keyword>
<dbReference type="FunFam" id="3.40.970.10:FF:000001">
    <property type="entry name" value="Ribonuclease H1"/>
    <property type="match status" value="1"/>
</dbReference>
<dbReference type="GO" id="GO:0004523">
    <property type="term" value="F:RNA-DNA hybrid ribonuclease activity"/>
    <property type="evidence" value="ECO:0007669"/>
    <property type="project" value="UniProtKB-EC"/>
</dbReference>
<dbReference type="Proteomes" id="UP000191144">
    <property type="component" value="Chromosome H"/>
</dbReference>
<dbReference type="EMBL" id="LT598480">
    <property type="protein sequence ID" value="SCV04454.1"/>
    <property type="molecule type" value="Genomic_DNA"/>
</dbReference>
<keyword evidence="8" id="KW-0378">Hydrolase</keyword>
<dbReference type="CDD" id="cd09280">
    <property type="entry name" value="RNase_HI_eukaryote_like"/>
    <property type="match status" value="1"/>
</dbReference>
<dbReference type="InterPro" id="IPR037056">
    <property type="entry name" value="RNase_H1_N_sf"/>
</dbReference>
<dbReference type="InterPro" id="IPR036397">
    <property type="entry name" value="RNaseH_sf"/>
</dbReference>
<evidence type="ECO:0000256" key="6">
    <source>
        <dbReference type="ARBA" id="ARBA00022723"/>
    </source>
</evidence>
<evidence type="ECO:0000256" key="4">
    <source>
        <dbReference type="ARBA" id="ARBA00012180"/>
    </source>
</evidence>
<comment type="cofactor">
    <cofactor evidence="2">
        <name>Mg(2+)</name>
        <dbReference type="ChEBI" id="CHEBI:18420"/>
    </cofactor>
</comment>
<dbReference type="PIRSF" id="PIRSF036852">
    <property type="entry name" value="Ribonuclease_H1_euk"/>
    <property type="match status" value="1"/>
</dbReference>
<evidence type="ECO:0000256" key="8">
    <source>
        <dbReference type="ARBA" id="ARBA00022801"/>
    </source>
</evidence>
<keyword evidence="13" id="KW-1185">Reference proteome</keyword>
<evidence type="ECO:0000256" key="10">
    <source>
        <dbReference type="SAM" id="MobiDB-lite"/>
    </source>
</evidence>
<dbReference type="InterPro" id="IPR002156">
    <property type="entry name" value="RNaseH_domain"/>
</dbReference>
<keyword evidence="5" id="KW-0540">Nuclease</keyword>
<dbReference type="GO" id="GO:0000287">
    <property type="term" value="F:magnesium ion binding"/>
    <property type="evidence" value="ECO:0007669"/>
    <property type="project" value="InterPro"/>
</dbReference>
<dbReference type="Gene3D" id="3.40.970.10">
    <property type="entry name" value="Ribonuclease H1, N-terminal domain"/>
    <property type="match status" value="2"/>
</dbReference>
<dbReference type="Gene3D" id="3.30.420.10">
    <property type="entry name" value="Ribonuclease H-like superfamily/Ribonuclease H"/>
    <property type="match status" value="1"/>
</dbReference>
<dbReference type="InterPro" id="IPR011320">
    <property type="entry name" value="RNase_H1_N"/>
</dbReference>
<name>A0A1G4KIW4_9SACH</name>
<organism evidence="12 13">
    <name type="scientific">Lachancea meyersii CBS 8951</name>
    <dbReference type="NCBI Taxonomy" id="1266667"/>
    <lineage>
        <taxon>Eukaryota</taxon>
        <taxon>Fungi</taxon>
        <taxon>Dikarya</taxon>
        <taxon>Ascomycota</taxon>
        <taxon>Saccharomycotina</taxon>
        <taxon>Saccharomycetes</taxon>
        <taxon>Saccharomycetales</taxon>
        <taxon>Saccharomycetaceae</taxon>
        <taxon>Lachancea</taxon>
    </lineage>
</organism>
<dbReference type="EC" id="3.1.26.4" evidence="4"/>
<evidence type="ECO:0000313" key="13">
    <source>
        <dbReference type="Proteomes" id="UP000191144"/>
    </source>
</evidence>
<feature type="domain" description="RNase H type-1" evidence="11">
    <location>
        <begin position="219"/>
        <end position="380"/>
    </location>
</feature>
<evidence type="ECO:0000256" key="2">
    <source>
        <dbReference type="ARBA" id="ARBA00001946"/>
    </source>
</evidence>
<dbReference type="InterPro" id="IPR050092">
    <property type="entry name" value="RNase_H"/>
</dbReference>
<dbReference type="PANTHER" id="PTHR10642">
    <property type="entry name" value="RIBONUCLEASE H1"/>
    <property type="match status" value="1"/>
</dbReference>
<sequence length="382" mass="42201">MARGGFYAVQNGRSNGVFNTWEDCKSQVSGYSGAVYKKFDTLPEAVAFSNRGSNRSDSGVDNSSNLRGNGSQETAEVIRSPPRDENPIPRDYGLGAHHRRNAPNHLSRNTESRSSGGSRGKSSRGGISKGHNSRPIARGLTFYAVKSSNPQVKDAIFENWSECRSYVTAIGGLSFKKFGSRSEALDFINGVSSKDYDYIGVGKDEFARLYARKAHSKGKLQRCNVYCDGSALGNGKESSRAGYGVYFENHPDQNISEPLTEGLPTNNRAEIQAVFSALDKIWTDLSQNESRVLFQIKTDSEYVSKLLNDRYMGYDTQKIQTLSNSDLIKPLIKKYAKVKKYYEVNKESFGDVPFKIEWVKGHAGEAGNEIADELARQGASRA</sequence>
<reference evidence="13" key="1">
    <citation type="submission" date="2016-03" db="EMBL/GenBank/DDBJ databases">
        <authorList>
            <person name="Devillers Hugo."/>
        </authorList>
    </citation>
    <scope>NUCLEOTIDE SEQUENCE [LARGE SCALE GENOMIC DNA]</scope>
</reference>
<keyword evidence="6" id="KW-0479">Metal-binding</keyword>
<dbReference type="PANTHER" id="PTHR10642:SF26">
    <property type="entry name" value="RIBONUCLEASE H1"/>
    <property type="match status" value="1"/>
</dbReference>
<dbReference type="PROSITE" id="PS50879">
    <property type="entry name" value="RNASE_H_1"/>
    <property type="match status" value="1"/>
</dbReference>
<dbReference type="InterPro" id="IPR012337">
    <property type="entry name" value="RNaseH-like_sf"/>
</dbReference>
<dbReference type="Pfam" id="PF01693">
    <property type="entry name" value="Cauli_VI"/>
    <property type="match status" value="2"/>
</dbReference>
<comment type="similarity">
    <text evidence="3">Belongs to the RNase H family.</text>
</comment>
<feature type="region of interest" description="Disordered" evidence="10">
    <location>
        <begin position="49"/>
        <end position="133"/>
    </location>
</feature>
<evidence type="ECO:0000259" key="11">
    <source>
        <dbReference type="PROSITE" id="PS50879"/>
    </source>
</evidence>
<evidence type="ECO:0000313" key="12">
    <source>
        <dbReference type="EMBL" id="SCV04454.1"/>
    </source>
</evidence>
<evidence type="ECO:0000256" key="7">
    <source>
        <dbReference type="ARBA" id="ARBA00022759"/>
    </source>
</evidence>
<evidence type="ECO:0000256" key="3">
    <source>
        <dbReference type="ARBA" id="ARBA00005300"/>
    </source>
</evidence>
<dbReference type="SUPFAM" id="SSF53098">
    <property type="entry name" value="Ribonuclease H-like"/>
    <property type="match status" value="1"/>
</dbReference>
<evidence type="ECO:0000256" key="5">
    <source>
        <dbReference type="ARBA" id="ARBA00022722"/>
    </source>
</evidence>
<dbReference type="GO" id="GO:0003676">
    <property type="term" value="F:nucleic acid binding"/>
    <property type="evidence" value="ECO:0007669"/>
    <property type="project" value="InterPro"/>
</dbReference>